<keyword evidence="9" id="KW-1185">Reference proteome</keyword>
<keyword evidence="6" id="KW-0812">Transmembrane</keyword>
<evidence type="ECO:0000256" key="5">
    <source>
        <dbReference type="ARBA" id="ARBA00034247"/>
    </source>
</evidence>
<dbReference type="InterPro" id="IPR049828">
    <property type="entry name" value="DgcJ_diguan"/>
</dbReference>
<comment type="catalytic activity">
    <reaction evidence="5">
        <text>2 GTP = 3',3'-c-di-GMP + 2 diphosphate</text>
        <dbReference type="Rhea" id="RHEA:24898"/>
        <dbReference type="ChEBI" id="CHEBI:33019"/>
        <dbReference type="ChEBI" id="CHEBI:37565"/>
        <dbReference type="ChEBI" id="CHEBI:58805"/>
        <dbReference type="EC" id="2.7.7.65"/>
    </reaction>
</comment>
<proteinExistence type="predicted"/>
<dbReference type="Gene3D" id="3.30.70.270">
    <property type="match status" value="1"/>
</dbReference>
<dbReference type="RefSeq" id="WP_103948678.1">
    <property type="nucleotide sequence ID" value="NZ_PQVT01000003.1"/>
</dbReference>
<keyword evidence="4" id="KW-0342">GTP-binding</keyword>
<accession>A0ABX5A3S3</accession>
<comment type="pathway">
    <text evidence="2">Purine metabolism; 3',5'-cyclic di-GMP biosynthesis.</text>
</comment>
<feature type="transmembrane region" description="Helical" evidence="6">
    <location>
        <begin position="341"/>
        <end position="363"/>
    </location>
</feature>
<dbReference type="SUPFAM" id="SSF55073">
    <property type="entry name" value="Nucleotide cyclase"/>
    <property type="match status" value="1"/>
</dbReference>
<comment type="cofactor">
    <cofactor evidence="1">
        <name>Mg(2+)</name>
        <dbReference type="ChEBI" id="CHEBI:18420"/>
    </cofactor>
</comment>
<dbReference type="EMBL" id="PQVW01000003">
    <property type="protein sequence ID" value="POZ25006.1"/>
    <property type="molecule type" value="Genomic_DNA"/>
</dbReference>
<dbReference type="NCBIfam" id="TIGR00254">
    <property type="entry name" value="GGDEF"/>
    <property type="match status" value="1"/>
</dbReference>
<evidence type="ECO:0000256" key="4">
    <source>
        <dbReference type="ARBA" id="ARBA00023134"/>
    </source>
</evidence>
<dbReference type="CDD" id="cd01949">
    <property type="entry name" value="GGDEF"/>
    <property type="match status" value="1"/>
</dbReference>
<evidence type="ECO:0000256" key="6">
    <source>
        <dbReference type="SAM" id="Phobius"/>
    </source>
</evidence>
<dbReference type="InterPro" id="IPR050469">
    <property type="entry name" value="Diguanylate_Cyclase"/>
</dbReference>
<dbReference type="Pfam" id="PF00990">
    <property type="entry name" value="GGDEF"/>
    <property type="match status" value="1"/>
</dbReference>
<dbReference type="InterPro" id="IPR033420">
    <property type="entry name" value="GAPES1"/>
</dbReference>
<feature type="domain" description="GGDEF" evidence="7">
    <location>
        <begin position="410"/>
        <end position="533"/>
    </location>
</feature>
<dbReference type="EC" id="2.7.7.65" evidence="3"/>
<dbReference type="NCBIfam" id="NF040885">
    <property type="entry name" value="diguan_DgcJ"/>
    <property type="match status" value="1"/>
</dbReference>
<dbReference type="InterPro" id="IPR043128">
    <property type="entry name" value="Rev_trsase/Diguanyl_cyclase"/>
</dbReference>
<dbReference type="SMART" id="SM00267">
    <property type="entry name" value="GGDEF"/>
    <property type="match status" value="1"/>
</dbReference>
<evidence type="ECO:0000256" key="3">
    <source>
        <dbReference type="ARBA" id="ARBA00012528"/>
    </source>
</evidence>
<dbReference type="Proteomes" id="UP000237025">
    <property type="component" value="Unassembled WGS sequence"/>
</dbReference>
<sequence length="533" mass="60901">MLRVKFLRSLRCYTLRNFLGGITGELSILSQRKYISAAIIIIACTTSIFAALVLHEVRNLQNYMGYIAENGKSALFHEEFINQDIAFRLSRAFSKQADSGSYGEEKAKLLCQHIETVGAIFGFNLVARTIVNLEGTLQTRNKACEAWSRDVPALPVINEMETAASSKYSFSNYTGYEFNNTRYYIDLAHNYIYINHLVNTFDYAFNNWLVADDNRINIVHSAHTITIDDNALEDLIQGENIVTHIYNDGYTKQNIISMITPVFLDGKIKGLLITDITVHDLATSFITPDRPLLWKFLSLYVTDNTTGGNIIFHKPILKSRDIINYKDDMTQYYTLHAKLDAIYVVMANIWLVVLYVLATWLMLRYARQQFNRQRSLSRDNITDAMTGLYNRKVITPELEQIIRSIVERNIPVTAVAIDSDGLKRINDTLGHHMGDRAIQFLGLALAQSIRKSDYGIRLGGDEFALILIDSNLAKTRDVIARVQEQLLSIDPEKLVSFSWGGYQLQRGDTLETAMHKADELLYQHKRSKYEERR</sequence>
<dbReference type="PROSITE" id="PS50887">
    <property type="entry name" value="GGDEF"/>
    <property type="match status" value="1"/>
</dbReference>
<keyword evidence="6" id="KW-0472">Membrane</keyword>
<dbReference type="InterPro" id="IPR000160">
    <property type="entry name" value="GGDEF_dom"/>
</dbReference>
<evidence type="ECO:0000259" key="7">
    <source>
        <dbReference type="PROSITE" id="PS50887"/>
    </source>
</evidence>
<organism evidence="8 9">
    <name type="scientific">Lelliottia aquatilis</name>
    <dbReference type="NCBI Taxonomy" id="2080838"/>
    <lineage>
        <taxon>Bacteria</taxon>
        <taxon>Pseudomonadati</taxon>
        <taxon>Pseudomonadota</taxon>
        <taxon>Gammaproteobacteria</taxon>
        <taxon>Enterobacterales</taxon>
        <taxon>Enterobacteriaceae</taxon>
        <taxon>Lelliottia</taxon>
    </lineage>
</organism>
<dbReference type="InterPro" id="IPR029787">
    <property type="entry name" value="Nucleotide_cyclase"/>
</dbReference>
<dbReference type="PANTHER" id="PTHR45138:SF22">
    <property type="entry name" value="DIGUANYLATE CYCLASE DGCJ-RELATED"/>
    <property type="match status" value="1"/>
</dbReference>
<keyword evidence="6" id="KW-1133">Transmembrane helix</keyword>
<evidence type="ECO:0000256" key="1">
    <source>
        <dbReference type="ARBA" id="ARBA00001946"/>
    </source>
</evidence>
<name>A0ABX5A3S3_9ENTR</name>
<gene>
    <name evidence="8" type="ORF">C3712_05075</name>
</gene>
<protein>
    <recommendedName>
        <fullName evidence="3">diguanylate cyclase</fullName>
        <ecNumber evidence="3">2.7.7.65</ecNumber>
    </recommendedName>
</protein>
<dbReference type="PANTHER" id="PTHR45138">
    <property type="entry name" value="REGULATORY COMPONENTS OF SENSORY TRANSDUCTION SYSTEM"/>
    <property type="match status" value="1"/>
</dbReference>
<keyword evidence="4" id="KW-0547">Nucleotide-binding</keyword>
<reference evidence="8 9" key="1">
    <citation type="submission" date="2018-02" db="EMBL/GenBank/DDBJ databases">
        <title>Lelliotia aquatilis sp. nov., isolated from drinking water.</title>
        <authorList>
            <person name="Kaempfer P."/>
            <person name="Glaeser S."/>
            <person name="Exner M."/>
            <person name="Doijad S."/>
            <person name="Chakraborty T."/>
        </authorList>
    </citation>
    <scope>NUCLEOTIDE SEQUENCE [LARGE SCALE GENOMIC DNA]</scope>
    <source>
        <strain evidence="8 9">6331-17</strain>
    </source>
</reference>
<evidence type="ECO:0000313" key="9">
    <source>
        <dbReference type="Proteomes" id="UP000237025"/>
    </source>
</evidence>
<evidence type="ECO:0000256" key="2">
    <source>
        <dbReference type="ARBA" id="ARBA00004665"/>
    </source>
</evidence>
<comment type="caution">
    <text evidence="8">The sequence shown here is derived from an EMBL/GenBank/DDBJ whole genome shotgun (WGS) entry which is preliminary data.</text>
</comment>
<feature type="transmembrane region" description="Helical" evidence="6">
    <location>
        <begin position="34"/>
        <end position="54"/>
    </location>
</feature>
<dbReference type="Pfam" id="PF17155">
    <property type="entry name" value="GAPES1"/>
    <property type="match status" value="1"/>
</dbReference>
<evidence type="ECO:0000313" key="8">
    <source>
        <dbReference type="EMBL" id="POZ25006.1"/>
    </source>
</evidence>